<organism evidence="2 3">
    <name type="scientific">Edaphochlamys debaryana</name>
    <dbReference type="NCBI Taxonomy" id="47281"/>
    <lineage>
        <taxon>Eukaryota</taxon>
        <taxon>Viridiplantae</taxon>
        <taxon>Chlorophyta</taxon>
        <taxon>core chlorophytes</taxon>
        <taxon>Chlorophyceae</taxon>
        <taxon>CS clade</taxon>
        <taxon>Chlamydomonadales</taxon>
        <taxon>Chlamydomonadales incertae sedis</taxon>
        <taxon>Edaphochlamys</taxon>
    </lineage>
</organism>
<feature type="region of interest" description="Disordered" evidence="1">
    <location>
        <begin position="94"/>
        <end position="133"/>
    </location>
</feature>
<sequence length="636" mass="63270">MPEPADPRGGSSAAASLLPPPQPQPLADLAWDGLPASVTVFTPEGAVAFQNAASRTYLGDMSDPALMPADRQALAVLLHPSAPTPLLAAHGCNEEGQQPLQTSPPLGRVAGGLEEEGTGGTTSRGTSPRGGDDDDVLSALFALDPSKLAQMLGATQLLGPTVSPCAWEGIVRVPVLLNPSRPPSSRSRSLGAGCGAARPALNAPGRPSFPNADAHLGAGDGVTGAAFVRLRSTTQGQQASAAEQDPSPSRGCCPAPGVAGGSAGGQGSDGPGDITPELSASARAPGGVAAAYPDVSPARTQTFSFFRRSLSTGGTPGPDGHPSHSRLELGAGLDPQSISHETTLGRGRQPGGLRKCVGAVSEGPGVCSAGERDAVPAPVLHGLKAAYMSCTGSREGSGVALLAASGPARVARRGPSVRSMLPVDVPAVDLLGGAEVEFGGLWGMGSSGGLRSSKQRRYAHRLSSTQRFTSISPMATSTWGLLMQGQEPSGEAVSVGPRAASFQLSAADSTAGTAAFLFQTLEATDYGGAGAGARLPATYLEEHLSSSQALVSVGGREPDDGGGAAAVERPRSEEAQLACSDSNPAGGLGSGSGSARAPASGVADPAGPGVGPSQDLSSCSDKLGPLLSRVGTLVCG</sequence>
<feature type="region of interest" description="Disordered" evidence="1">
    <location>
        <begin position="233"/>
        <end position="280"/>
    </location>
</feature>
<name>A0A836BRW0_9CHLO</name>
<dbReference type="Proteomes" id="UP000612055">
    <property type="component" value="Unassembled WGS sequence"/>
</dbReference>
<feature type="region of interest" description="Disordered" evidence="1">
    <location>
        <begin position="308"/>
        <end position="331"/>
    </location>
</feature>
<feature type="region of interest" description="Disordered" evidence="1">
    <location>
        <begin position="552"/>
        <end position="624"/>
    </location>
</feature>
<evidence type="ECO:0000313" key="3">
    <source>
        <dbReference type="Proteomes" id="UP000612055"/>
    </source>
</evidence>
<keyword evidence="3" id="KW-1185">Reference proteome</keyword>
<reference evidence="2" key="1">
    <citation type="journal article" date="2020" name="bioRxiv">
        <title>Comparative genomics of Chlamydomonas.</title>
        <authorList>
            <person name="Craig R.J."/>
            <person name="Hasan A.R."/>
            <person name="Ness R.W."/>
            <person name="Keightley P.D."/>
        </authorList>
    </citation>
    <scope>NUCLEOTIDE SEQUENCE</scope>
    <source>
        <strain evidence="2">CCAP 11/70</strain>
    </source>
</reference>
<feature type="region of interest" description="Disordered" evidence="1">
    <location>
        <begin position="1"/>
        <end position="29"/>
    </location>
</feature>
<feature type="compositionally biased region" description="Polar residues" evidence="1">
    <location>
        <begin position="95"/>
        <end position="104"/>
    </location>
</feature>
<comment type="caution">
    <text evidence="2">The sequence shown here is derived from an EMBL/GenBank/DDBJ whole genome shotgun (WGS) entry which is preliminary data.</text>
</comment>
<feature type="region of interest" description="Disordered" evidence="1">
    <location>
        <begin position="177"/>
        <end position="216"/>
    </location>
</feature>
<gene>
    <name evidence="2" type="ORF">HYH03_014519</name>
</gene>
<dbReference type="AlphaFoldDB" id="A0A836BRW0"/>
<protein>
    <submittedName>
        <fullName evidence="2">Uncharacterized protein</fullName>
    </submittedName>
</protein>
<feature type="compositionally biased region" description="Gly residues" evidence="1">
    <location>
        <begin position="258"/>
        <end position="270"/>
    </location>
</feature>
<dbReference type="EMBL" id="JAEHOE010000106">
    <property type="protein sequence ID" value="KAG2486836.1"/>
    <property type="molecule type" value="Genomic_DNA"/>
</dbReference>
<proteinExistence type="predicted"/>
<evidence type="ECO:0000256" key="1">
    <source>
        <dbReference type="SAM" id="MobiDB-lite"/>
    </source>
</evidence>
<feature type="compositionally biased region" description="Low complexity" evidence="1">
    <location>
        <begin position="177"/>
        <end position="190"/>
    </location>
</feature>
<feature type="compositionally biased region" description="Low complexity" evidence="1">
    <location>
        <begin position="593"/>
        <end position="613"/>
    </location>
</feature>
<evidence type="ECO:0000313" key="2">
    <source>
        <dbReference type="EMBL" id="KAG2486836.1"/>
    </source>
</evidence>
<accession>A0A836BRW0</accession>